<proteinExistence type="predicted"/>
<dbReference type="PROSITE" id="PS50092">
    <property type="entry name" value="TSP1"/>
    <property type="match status" value="1"/>
</dbReference>
<comment type="caution">
    <text evidence="2">The sequence shown here is derived from an EMBL/GenBank/DDBJ whole genome shotgun (WGS) entry which is preliminary data.</text>
</comment>
<dbReference type="SMART" id="SM00209">
    <property type="entry name" value="TSP1"/>
    <property type="match status" value="1"/>
</dbReference>
<reference evidence="2 3" key="1">
    <citation type="journal article" date="2016" name="BMC Genomics">
        <title>Comparative genomics reveals Cyclospora cayetanensis possesses coccidia-like metabolism and invasion components but unique surface antigens.</title>
        <authorList>
            <person name="Liu S."/>
            <person name="Wang L."/>
            <person name="Zheng H."/>
            <person name="Xu Z."/>
            <person name="Roellig D.M."/>
            <person name="Li N."/>
            <person name="Frace M.A."/>
            <person name="Tang K."/>
            <person name="Arrowood M.J."/>
            <person name="Moss D.M."/>
            <person name="Zhang L."/>
            <person name="Feng Y."/>
            <person name="Xiao L."/>
        </authorList>
    </citation>
    <scope>NUCLEOTIDE SEQUENCE [LARGE SCALE GENOMIC DNA]</scope>
    <source>
        <strain evidence="2 3">CHN_HEN01</strain>
    </source>
</reference>
<dbReference type="VEuPathDB" id="ToxoDB:cyc_04815"/>
<feature type="region of interest" description="Disordered" evidence="1">
    <location>
        <begin position="259"/>
        <end position="281"/>
    </location>
</feature>
<evidence type="ECO:0000313" key="3">
    <source>
        <dbReference type="Proteomes" id="UP000095192"/>
    </source>
</evidence>
<sequence length="353" mass="38630">MVCPALPRRARDISRWVLLLLKVAEYYSSQLSYAYPESYHPVHSIGNPTSLINLNIHSEQASRVFTEGATCTPWSEWSTCSTLCGGKRVRFRITGADVCDDGLGVMDEEPCPAICKGMPFRVYVSYLTCATPLVSTVANGAAGLLVLLNVEGVRDEERGLQRVVNVPFYRKTWNAIRSHARHPSEAQVNSISKRQSLQQLRNSCDAFPSFATKWAAYPFQGTDKLSAEASQSCTRLYHVWEEACSPTFCESLEDMEYESEEVAGPEIATPEESTEGESESNNNTLIAGCLVGGVALFALAVGGPFAYSSGLGSSPEGDAADFDDLGIEEDVKDYESDLETIVQIEDYSFAMSS</sequence>
<dbReference type="AlphaFoldDB" id="A0A1D3CW64"/>
<evidence type="ECO:0000256" key="1">
    <source>
        <dbReference type="SAM" id="MobiDB-lite"/>
    </source>
</evidence>
<dbReference type="InterPro" id="IPR036383">
    <property type="entry name" value="TSP1_rpt_sf"/>
</dbReference>
<accession>A0A1D3CW64</accession>
<dbReference type="Proteomes" id="UP000095192">
    <property type="component" value="Unassembled WGS sequence"/>
</dbReference>
<evidence type="ECO:0000313" key="2">
    <source>
        <dbReference type="EMBL" id="OEH75431.1"/>
    </source>
</evidence>
<name>A0A1D3CW64_9EIME</name>
<dbReference type="EMBL" id="JROU02001724">
    <property type="protein sequence ID" value="OEH75431.1"/>
    <property type="molecule type" value="Genomic_DNA"/>
</dbReference>
<evidence type="ECO:0008006" key="4">
    <source>
        <dbReference type="Google" id="ProtNLM"/>
    </source>
</evidence>
<gene>
    <name evidence="2" type="ORF">cyc_04815</name>
</gene>
<dbReference type="Gene3D" id="2.20.100.10">
    <property type="entry name" value="Thrombospondin type-1 (TSP1) repeat"/>
    <property type="match status" value="1"/>
</dbReference>
<keyword evidence="3" id="KW-1185">Reference proteome</keyword>
<organism evidence="2 3">
    <name type="scientific">Cyclospora cayetanensis</name>
    <dbReference type="NCBI Taxonomy" id="88456"/>
    <lineage>
        <taxon>Eukaryota</taxon>
        <taxon>Sar</taxon>
        <taxon>Alveolata</taxon>
        <taxon>Apicomplexa</taxon>
        <taxon>Conoidasida</taxon>
        <taxon>Coccidia</taxon>
        <taxon>Eucoccidiorida</taxon>
        <taxon>Eimeriorina</taxon>
        <taxon>Eimeriidae</taxon>
        <taxon>Cyclospora</taxon>
    </lineage>
</organism>
<dbReference type="InParanoid" id="A0A1D3CW64"/>
<protein>
    <recommendedName>
        <fullName evidence="4">Thrombospondin type 1 domain-containing protein</fullName>
    </recommendedName>
</protein>
<dbReference type="InterPro" id="IPR000884">
    <property type="entry name" value="TSP1_rpt"/>
</dbReference>